<comment type="caution">
    <text evidence="2">The sequence shown here is derived from an EMBL/GenBank/DDBJ whole genome shotgun (WGS) entry which is preliminary data.</text>
</comment>
<gene>
    <name evidence="2" type="ORF">HHK36_020157</name>
</gene>
<evidence type="ECO:0000313" key="3">
    <source>
        <dbReference type="Proteomes" id="UP000655225"/>
    </source>
</evidence>
<accession>A0A834YUK5</accession>
<organism evidence="2 3">
    <name type="scientific">Tetracentron sinense</name>
    <name type="common">Spur-leaf</name>
    <dbReference type="NCBI Taxonomy" id="13715"/>
    <lineage>
        <taxon>Eukaryota</taxon>
        <taxon>Viridiplantae</taxon>
        <taxon>Streptophyta</taxon>
        <taxon>Embryophyta</taxon>
        <taxon>Tracheophyta</taxon>
        <taxon>Spermatophyta</taxon>
        <taxon>Magnoliopsida</taxon>
        <taxon>Trochodendrales</taxon>
        <taxon>Trochodendraceae</taxon>
        <taxon>Tetracentron</taxon>
    </lineage>
</organism>
<keyword evidence="3" id="KW-1185">Reference proteome</keyword>
<evidence type="ECO:0000313" key="2">
    <source>
        <dbReference type="EMBL" id="KAF8393955.1"/>
    </source>
</evidence>
<evidence type="ECO:0008006" key="4">
    <source>
        <dbReference type="Google" id="ProtNLM"/>
    </source>
</evidence>
<sequence length="235" mass="25919">METSKSSVNGASCLDWREYGMVGFPLLASTFADFIKNKQKNLKTDIEVEEEYHILITNVGIFVFLLNANMGPKKVKTGESSSARPVVDEDYVPPMDVEEQLRESSRVGASSSGAGATSSRGRKKPGSDLVPVVLGVPDTPLLRDLGGHISAICRTQERSPIMGWRCSWKPVLTFYQKTSPSLRDALGRTPLGPFLTIPRIQSDRRLVAALCERWFGETNTFHFPCCELAIIPSIL</sequence>
<proteinExistence type="predicted"/>
<evidence type="ECO:0000256" key="1">
    <source>
        <dbReference type="SAM" id="MobiDB-lite"/>
    </source>
</evidence>
<feature type="region of interest" description="Disordered" evidence="1">
    <location>
        <begin position="99"/>
        <end position="129"/>
    </location>
</feature>
<dbReference type="AlphaFoldDB" id="A0A834YUK5"/>
<protein>
    <recommendedName>
        <fullName evidence="4">Aminotransferase-like plant mobile domain-containing protein</fullName>
    </recommendedName>
</protein>
<dbReference type="Proteomes" id="UP000655225">
    <property type="component" value="Unassembled WGS sequence"/>
</dbReference>
<dbReference type="EMBL" id="JABCRI010000014">
    <property type="protein sequence ID" value="KAF8393955.1"/>
    <property type="molecule type" value="Genomic_DNA"/>
</dbReference>
<reference evidence="2 3" key="1">
    <citation type="submission" date="2020-04" db="EMBL/GenBank/DDBJ databases">
        <title>Plant Genome Project.</title>
        <authorList>
            <person name="Zhang R.-G."/>
        </authorList>
    </citation>
    <scope>NUCLEOTIDE SEQUENCE [LARGE SCALE GENOMIC DNA]</scope>
    <source>
        <strain evidence="2">YNK0</strain>
        <tissue evidence="2">Leaf</tissue>
    </source>
</reference>
<name>A0A834YUK5_TETSI</name>
<feature type="compositionally biased region" description="Low complexity" evidence="1">
    <location>
        <begin position="106"/>
        <end position="119"/>
    </location>
</feature>